<evidence type="ECO:0000313" key="1">
    <source>
        <dbReference type="EMBL" id="CAG8589973.1"/>
    </source>
</evidence>
<sequence>MSSLVLPQLFVYPLTSSNIVPMKKNTSIPYIPPEIIRIILNLLSDDKKTLAACALVNRTFNLHATPILYHSVAFTFPHTFTQFVNVMNNIKKRYSQMIHHLDLSTFRNTTLTFLINK</sequence>
<dbReference type="EMBL" id="CAJVPU010008962">
    <property type="protein sequence ID" value="CAG8589973.1"/>
    <property type="molecule type" value="Genomic_DNA"/>
</dbReference>
<name>A0ACA9MJC9_9GLOM</name>
<protein>
    <submittedName>
        <fullName evidence="1">7275_t:CDS:1</fullName>
    </submittedName>
</protein>
<accession>A0ACA9MJC9</accession>
<gene>
    <name evidence="1" type="ORF">DHETER_LOCUS6824</name>
</gene>
<comment type="caution">
    <text evidence="1">The sequence shown here is derived from an EMBL/GenBank/DDBJ whole genome shotgun (WGS) entry which is preliminary data.</text>
</comment>
<evidence type="ECO:0000313" key="2">
    <source>
        <dbReference type="Proteomes" id="UP000789702"/>
    </source>
</evidence>
<dbReference type="Proteomes" id="UP000789702">
    <property type="component" value="Unassembled WGS sequence"/>
</dbReference>
<proteinExistence type="predicted"/>
<keyword evidence="2" id="KW-1185">Reference proteome</keyword>
<organism evidence="1 2">
    <name type="scientific">Dentiscutata heterogama</name>
    <dbReference type="NCBI Taxonomy" id="1316150"/>
    <lineage>
        <taxon>Eukaryota</taxon>
        <taxon>Fungi</taxon>
        <taxon>Fungi incertae sedis</taxon>
        <taxon>Mucoromycota</taxon>
        <taxon>Glomeromycotina</taxon>
        <taxon>Glomeromycetes</taxon>
        <taxon>Diversisporales</taxon>
        <taxon>Gigasporaceae</taxon>
        <taxon>Dentiscutata</taxon>
    </lineage>
</organism>
<reference evidence="1" key="1">
    <citation type="submission" date="2021-06" db="EMBL/GenBank/DDBJ databases">
        <authorList>
            <person name="Kallberg Y."/>
            <person name="Tangrot J."/>
            <person name="Rosling A."/>
        </authorList>
    </citation>
    <scope>NUCLEOTIDE SEQUENCE</scope>
    <source>
        <strain evidence="1">IL203A</strain>
    </source>
</reference>